<proteinExistence type="predicted"/>
<keyword evidence="3" id="KW-0808">Transferase</keyword>
<dbReference type="AlphaFoldDB" id="A0A6J4LCA8"/>
<dbReference type="GO" id="GO:0016757">
    <property type="term" value="F:glycosyltransferase activity"/>
    <property type="evidence" value="ECO:0007669"/>
    <property type="project" value="UniProtKB-KW"/>
</dbReference>
<feature type="domain" description="Glycosyl transferase family 1" evidence="2">
    <location>
        <begin position="204"/>
        <end position="323"/>
    </location>
</feature>
<name>A0A6J4LCA8_9CHLR</name>
<dbReference type="PANTHER" id="PTHR12526">
    <property type="entry name" value="GLYCOSYLTRANSFERASE"/>
    <property type="match status" value="1"/>
</dbReference>
<dbReference type="InterPro" id="IPR001296">
    <property type="entry name" value="Glyco_trans_1"/>
</dbReference>
<reference evidence="3" key="1">
    <citation type="submission" date="2020-02" db="EMBL/GenBank/DDBJ databases">
        <authorList>
            <person name="Meier V. D."/>
        </authorList>
    </citation>
    <scope>NUCLEOTIDE SEQUENCE</scope>
    <source>
        <strain evidence="3">AVDCRST_MAG93</strain>
    </source>
</reference>
<evidence type="ECO:0000313" key="3">
    <source>
        <dbReference type="EMBL" id="CAA9325029.1"/>
    </source>
</evidence>
<dbReference type="SUPFAM" id="SSF53756">
    <property type="entry name" value="UDP-Glycosyltransferase/glycogen phosphorylase"/>
    <property type="match status" value="1"/>
</dbReference>
<dbReference type="Gene3D" id="3.40.50.2000">
    <property type="entry name" value="Glycogen Phosphorylase B"/>
    <property type="match status" value="1"/>
</dbReference>
<evidence type="ECO:0000259" key="2">
    <source>
        <dbReference type="Pfam" id="PF00534"/>
    </source>
</evidence>
<dbReference type="Pfam" id="PF00534">
    <property type="entry name" value="Glycos_transf_1"/>
    <property type="match status" value="1"/>
</dbReference>
<gene>
    <name evidence="3" type="ORF">AVDCRST_MAG93-5923</name>
</gene>
<evidence type="ECO:0000256" key="1">
    <source>
        <dbReference type="SAM" id="MobiDB-lite"/>
    </source>
</evidence>
<accession>A0A6J4LCA8</accession>
<dbReference type="EMBL" id="CADCTR010001990">
    <property type="protein sequence ID" value="CAA9325029.1"/>
    <property type="molecule type" value="Genomic_DNA"/>
</dbReference>
<sequence length="477" mass="51730">MRRIAYCSPVNPQPSGISDYSEDLLPFLGQYADVTLFVDGVVPAHPSLRQHLDVRSIERLPQLHAAQPFDALVYHLGNSPVHAAIYDMAQRLPGVVVLHEWVLHHFKLWHAATRRGDVGRYLAEMAWRYGDRGEAVARRMAQGQLLDAAFAMPLVEDVIERAQGVIVHSDYVLGLAQTLRPTLPVARVPMGVPLLPHVEMAHARATLGLPTDVPIWASFGHINPYKRIEGALRAFRRYKLLEPDALYVLVGSVSGSYDLAAVTRRLDLGSSVIVTGYVSPADFAAYVSASDLCLNLRYPTAGETSASLLRLLSAGRPTLVSAVDAMQELPDAVCAKVDPGKAEQEQILAYARLFQRYPQVARQLGVKARAFVAAEHSLERAARGYIDFLGSVNGWGPTTIRRPALWSTESAQPSSPAPARTAQATSREDGPLSAIDVPMAITGMVAATGQVAAELGIKADDEAVLPALAHTIRDLVS</sequence>
<feature type="region of interest" description="Disordered" evidence="1">
    <location>
        <begin position="407"/>
        <end position="429"/>
    </location>
</feature>
<dbReference type="CDD" id="cd03801">
    <property type="entry name" value="GT4_PimA-like"/>
    <property type="match status" value="1"/>
</dbReference>
<organism evidence="3">
    <name type="scientific">uncultured Chloroflexia bacterium</name>
    <dbReference type="NCBI Taxonomy" id="1672391"/>
    <lineage>
        <taxon>Bacteria</taxon>
        <taxon>Bacillati</taxon>
        <taxon>Chloroflexota</taxon>
        <taxon>Chloroflexia</taxon>
        <taxon>environmental samples</taxon>
    </lineage>
</organism>
<keyword evidence="3" id="KW-0328">Glycosyltransferase</keyword>
<protein>
    <submittedName>
        <fullName evidence="3">Mannosyltransferase A</fullName>
    </submittedName>
</protein>
<dbReference type="PANTHER" id="PTHR12526:SF636">
    <property type="entry name" value="BLL3647 PROTEIN"/>
    <property type="match status" value="1"/>
</dbReference>